<evidence type="ECO:0000313" key="4">
    <source>
        <dbReference type="EMBL" id="UQN37321.1"/>
    </source>
</evidence>
<sequence length="1023" mass="107755">MAESVGAIYYTVEAETAKLISDLENANKRLEMLGSGFNKTDASAKKVDMQLTKTASAVKSLGNEGAGAERKIGGLAKMLGGLIAVQGVGGLIQMAEGYNEMAERVRMATSSIEEYDQVQARLLKTANGTYRALAEAQEIYIQTSDGLRSMGYSTDQALDITDSLSYSFVKNATAVDRAQSAMRAYDLALNKGKVDATGWLTVVGAIPSVVGDIAAATGKTDAEIRRMGASGEITARMLNEGLRQSLDANKKAADGMATTVRDAFTNLRTNLSVYIGEANNSTGATQTLAAAIGLLGDNINIVVTALTVIGSGALAKYISSLGLAAIKSGLVAVASRNAAAAALQEAQARHASTMAALAAAQANAALGTNLAALAAAQKAAEASARSLATAQVGAKAAGAGLLGILGGPVGIIALLASAGTAFYMFSDGSDKARATLQEMEGPLDETIAKFRELSNAQREGLIVKYMEAQAQAADDAKDKFNELFASISGVNSFRTDWSMRQWSNFRDEIEAARRAGEDLTPIIKRAAEQSGVSPNVINTWLRLNGELADADQKASDAAIKVGALKNEQHNLAGSARDAAAGQRELNAALAGFDGASGDALKRMQERVAALQDGNSEVKKAARYLATLTDVSEGFKTAYMSAALAADHLTEANKRSTASSQAGNKAAEEGRRAHEQNAKTLQDMAQELAFSALKGEELAIAKANARLNSFATPEEVQEIQRLAAALYQVQQIEQQRQQFGSGQQADQYIMGDTSPLSGGAFDDQYARYEAEAEAEQKRYDDQLERLRQARELQIETKRSYDELEQEAAKQHADRMAQIEQAKNHVMLASASDAFGALAGVMKQSQGEQSGIYKAMFAASKAFAIADATVNAYSAISKAWNSAPFPANLGAVAATTPQVMSVVSAISGASYSGRQYGGPTQPGKMYRINENGAPEVFNAANGQQFMLPNTRGHVVSNRDASAAKGGEGAPRITLNLIEDASRAGQVDQQQLNDEHILNVCVASIRGGTQMAGAIEGTYGVRRQGR</sequence>
<proteinExistence type="predicted"/>
<keyword evidence="5" id="KW-1185">Reference proteome</keyword>
<dbReference type="NCBIfam" id="TIGR02675">
    <property type="entry name" value="tape_meas_nterm"/>
    <property type="match status" value="1"/>
</dbReference>
<keyword evidence="1" id="KW-0175">Coiled coil</keyword>
<name>A0ABY4NN99_9BURK</name>
<dbReference type="EMBL" id="CP094619">
    <property type="protein sequence ID" value="UQN37321.1"/>
    <property type="molecule type" value="Genomic_DNA"/>
</dbReference>
<dbReference type="Proteomes" id="UP000831759">
    <property type="component" value="Chromosome"/>
</dbReference>
<dbReference type="InterPro" id="IPR013491">
    <property type="entry name" value="Tape_meas_N"/>
</dbReference>
<evidence type="ECO:0000256" key="1">
    <source>
        <dbReference type="SAM" id="Coils"/>
    </source>
</evidence>
<protein>
    <submittedName>
        <fullName evidence="4">Tape measure protein</fullName>
    </submittedName>
</protein>
<reference evidence="4 5" key="1">
    <citation type="journal article" date="2022" name="Int. J. Syst. Evol. Microbiol.">
        <title>Characterization of Alcaligenes aquatilis as a novel member of heterotrophic nitrifier-aerobic denitrifier and its performance in treating piggery wastewater.</title>
        <authorList>
            <person name="Cao X."/>
            <person name="Zhao B."/>
            <person name="Wu Y."/>
            <person name="Huang J."/>
            <person name="Wang H."/>
            <person name="Sun X."/>
            <person name="Li S."/>
        </authorList>
    </citation>
    <scope>NUCLEOTIDE SEQUENCE [LARGE SCALE GENOMIC DNA]</scope>
    <source>
        <strain evidence="4 5">AS1</strain>
    </source>
</reference>
<dbReference type="GeneID" id="96868542"/>
<feature type="domain" description="Tape measure protein N-terminal" evidence="3">
    <location>
        <begin position="90"/>
        <end position="279"/>
    </location>
</feature>
<dbReference type="RefSeq" id="WP_249462013.1">
    <property type="nucleotide sequence ID" value="NZ_CP094619.1"/>
</dbReference>
<evidence type="ECO:0000256" key="2">
    <source>
        <dbReference type="SAM" id="MobiDB-lite"/>
    </source>
</evidence>
<evidence type="ECO:0000259" key="3">
    <source>
        <dbReference type="Pfam" id="PF20155"/>
    </source>
</evidence>
<dbReference type="Pfam" id="PF20155">
    <property type="entry name" value="TMP_3"/>
    <property type="match status" value="1"/>
</dbReference>
<feature type="coiled-coil region" evidence="1">
    <location>
        <begin position="764"/>
        <end position="805"/>
    </location>
</feature>
<gene>
    <name evidence="4" type="ORF">MTR80_06340</name>
</gene>
<feature type="region of interest" description="Disordered" evidence="2">
    <location>
        <begin position="653"/>
        <end position="672"/>
    </location>
</feature>
<accession>A0ABY4NN99</accession>
<organism evidence="4 5">
    <name type="scientific">Alcaligenes aquatilis</name>
    <dbReference type="NCBI Taxonomy" id="323284"/>
    <lineage>
        <taxon>Bacteria</taxon>
        <taxon>Pseudomonadati</taxon>
        <taxon>Pseudomonadota</taxon>
        <taxon>Betaproteobacteria</taxon>
        <taxon>Burkholderiales</taxon>
        <taxon>Alcaligenaceae</taxon>
        <taxon>Alcaligenes</taxon>
    </lineage>
</organism>
<evidence type="ECO:0000313" key="5">
    <source>
        <dbReference type="Proteomes" id="UP000831759"/>
    </source>
</evidence>